<evidence type="ECO:0000256" key="1">
    <source>
        <dbReference type="ARBA" id="ARBA00004328"/>
    </source>
</evidence>
<evidence type="ECO:0000313" key="6">
    <source>
        <dbReference type="EMBL" id="AXE75631.1"/>
    </source>
</evidence>
<keyword evidence="5" id="KW-0472">Membrane</keyword>
<dbReference type="InterPro" id="IPR008393">
    <property type="entry name" value="Adenovirus_late_L2_mu_core"/>
</dbReference>
<keyword evidence="5" id="KW-0812">Transmembrane</keyword>
<evidence type="ECO:0000256" key="4">
    <source>
        <dbReference type="ARBA" id="ARBA00023125"/>
    </source>
</evidence>
<dbReference type="KEGG" id="vg:80528158"/>
<dbReference type="RefSeq" id="YP_010790747.1">
    <property type="nucleotide sequence ID" value="NC_075454.1"/>
</dbReference>
<name>A0A344X9U9_9ADEN</name>
<dbReference type="GO" id="GO:0003677">
    <property type="term" value="F:DNA binding"/>
    <property type="evidence" value="ECO:0007669"/>
    <property type="project" value="UniProtKB-KW"/>
</dbReference>
<sequence length="65" mass="7140">MSKPPVVTYRLRIPVSTRRKKLVRRRATYMKEIKGGFLPLLAPILAAAIGAIPGIASVALQAQRK</sequence>
<feature type="transmembrane region" description="Helical" evidence="5">
    <location>
        <begin position="40"/>
        <end position="60"/>
    </location>
</feature>
<evidence type="ECO:0000256" key="3">
    <source>
        <dbReference type="ARBA" id="ARBA00022921"/>
    </source>
</evidence>
<evidence type="ECO:0000256" key="2">
    <source>
        <dbReference type="ARBA" id="ARBA00022844"/>
    </source>
</evidence>
<keyword evidence="2" id="KW-0946">Virion</keyword>
<dbReference type="Pfam" id="PF05829">
    <property type="entry name" value="Adeno_PX"/>
    <property type="match status" value="1"/>
</dbReference>
<proteinExistence type="predicted"/>
<dbReference type="EMBL" id="MG551742">
    <property type="protein sequence ID" value="AXE75631.1"/>
    <property type="molecule type" value="Genomic_DNA"/>
</dbReference>
<evidence type="ECO:0000256" key="5">
    <source>
        <dbReference type="SAM" id="Phobius"/>
    </source>
</evidence>
<evidence type="ECO:0000313" key="7">
    <source>
        <dbReference type="Proteomes" id="UP000319886"/>
    </source>
</evidence>
<accession>A0A344X9U9</accession>
<dbReference type="Proteomes" id="UP000319886">
    <property type="component" value="Segment"/>
</dbReference>
<dbReference type="GeneID" id="80528158"/>
<organism evidence="6 7">
    <name type="scientific">Egyptian fruit bat adenovirus</name>
    <dbReference type="NCBI Taxonomy" id="2849732"/>
    <lineage>
        <taxon>Viruses</taxon>
        <taxon>Varidnaviria</taxon>
        <taxon>Bamfordvirae</taxon>
        <taxon>Preplasmiviricota</taxon>
        <taxon>Polisuviricotina</taxon>
        <taxon>Pharingeaviricetes</taxon>
        <taxon>Rowavirales</taxon>
        <taxon>Adenoviridae</taxon>
        <taxon>Mastadenovirus</taxon>
        <taxon>Mastadenovirus aegyptiaci</taxon>
        <taxon>Bat mastadenovirus I</taxon>
    </lineage>
</organism>
<keyword evidence="5" id="KW-1133">Transmembrane helix</keyword>
<keyword evidence="7" id="KW-1185">Reference proteome</keyword>
<comment type="subcellular location">
    <subcellularLocation>
        <location evidence="1">Virion</location>
    </subcellularLocation>
</comment>
<keyword evidence="3" id="KW-0426">Late protein</keyword>
<keyword evidence="4" id="KW-0238">DNA-binding</keyword>
<dbReference type="GO" id="GO:0019013">
    <property type="term" value="C:viral nucleocapsid"/>
    <property type="evidence" value="ECO:0007669"/>
    <property type="project" value="InterPro"/>
</dbReference>
<reference evidence="6 7" key="1">
    <citation type="journal article" date="2018" name="Sci. Rep.">
        <title>A novel adenovirus isolated from the Egyptian fruit bat in South Africa is closely related to recent isolates from China.</title>
        <authorList>
            <person name="Jansen van Vuren P."/>
            <person name="Allam M."/>
            <person name="Wiley M.R."/>
            <person name="Ismail A."/>
            <person name="Storm N."/>
            <person name="Birkhead M."/>
            <person name="Markotter W."/>
            <person name="Palacios G."/>
            <person name="Paweska J.T."/>
        </authorList>
    </citation>
    <scope>NUCLEOTIDE SEQUENCE [LARGE SCALE GENOMIC DNA]</scope>
    <source>
        <strain evidence="6">3085</strain>
    </source>
</reference>
<protein>
    <submittedName>
        <fullName evidence="6">PX</fullName>
    </submittedName>
</protein>